<evidence type="ECO:0000313" key="3">
    <source>
        <dbReference type="Proteomes" id="UP000694251"/>
    </source>
</evidence>
<feature type="transmembrane region" description="Helical" evidence="1">
    <location>
        <begin position="37"/>
        <end position="57"/>
    </location>
</feature>
<feature type="transmembrane region" description="Helical" evidence="1">
    <location>
        <begin position="64"/>
        <end position="84"/>
    </location>
</feature>
<keyword evidence="1" id="KW-0472">Membrane</keyword>
<feature type="transmembrane region" description="Helical" evidence="1">
    <location>
        <begin position="158"/>
        <end position="182"/>
    </location>
</feature>
<evidence type="ECO:0000313" key="2">
    <source>
        <dbReference type="EMBL" id="KAG7584108.1"/>
    </source>
</evidence>
<proteinExistence type="predicted"/>
<evidence type="ECO:0000256" key="1">
    <source>
        <dbReference type="SAM" id="Phobius"/>
    </source>
</evidence>
<feature type="transmembrane region" description="Helical" evidence="1">
    <location>
        <begin position="130"/>
        <end position="152"/>
    </location>
</feature>
<feature type="transmembrane region" description="Helical" evidence="1">
    <location>
        <begin position="90"/>
        <end position="110"/>
    </location>
</feature>
<keyword evidence="3" id="KW-1185">Reference proteome</keyword>
<dbReference type="AlphaFoldDB" id="A0A8T2BAE9"/>
<sequence length="185" mass="20008">MSIEGLWSALASGSHVYASDLPLVFESFGSLSPECILPFGIAFFNSTGSFVVPLRLVSGVGISFLIGFCIWRECFGFVGLLLGFSPVDASGWLGGSSFSGSVLLIGVWPVSMEFAGYDVVFESTSWSRRFLNRVSSPLQILTIGVFSLPAPFPASPFFAPLLVLDVIFYLELIPKALIFGWVNLM</sequence>
<organism evidence="2 3">
    <name type="scientific">Arabidopsis suecica</name>
    <name type="common">Swedish thale-cress</name>
    <name type="synonym">Cardaminopsis suecica</name>
    <dbReference type="NCBI Taxonomy" id="45249"/>
    <lineage>
        <taxon>Eukaryota</taxon>
        <taxon>Viridiplantae</taxon>
        <taxon>Streptophyta</taxon>
        <taxon>Embryophyta</taxon>
        <taxon>Tracheophyta</taxon>
        <taxon>Spermatophyta</taxon>
        <taxon>Magnoliopsida</taxon>
        <taxon>eudicotyledons</taxon>
        <taxon>Gunneridae</taxon>
        <taxon>Pentapetalae</taxon>
        <taxon>rosids</taxon>
        <taxon>malvids</taxon>
        <taxon>Brassicales</taxon>
        <taxon>Brassicaceae</taxon>
        <taxon>Camelineae</taxon>
        <taxon>Arabidopsis</taxon>
    </lineage>
</organism>
<accession>A0A8T2BAE9</accession>
<gene>
    <name evidence="2" type="ORF">ISN44_As08g035940</name>
</gene>
<protein>
    <submittedName>
        <fullName evidence="2">Uncharacterized protein</fullName>
    </submittedName>
</protein>
<comment type="caution">
    <text evidence="2">The sequence shown here is derived from an EMBL/GenBank/DDBJ whole genome shotgun (WGS) entry which is preliminary data.</text>
</comment>
<dbReference type="EMBL" id="JAEFBJ010000008">
    <property type="protein sequence ID" value="KAG7584108.1"/>
    <property type="molecule type" value="Genomic_DNA"/>
</dbReference>
<name>A0A8T2BAE9_ARASU</name>
<keyword evidence="1" id="KW-1133">Transmembrane helix</keyword>
<reference evidence="2 3" key="1">
    <citation type="submission" date="2020-12" db="EMBL/GenBank/DDBJ databases">
        <title>Concerted genomic and epigenomic changes stabilize Arabidopsis allopolyploids.</title>
        <authorList>
            <person name="Chen Z."/>
        </authorList>
    </citation>
    <scope>NUCLEOTIDE SEQUENCE [LARGE SCALE GENOMIC DNA]</scope>
    <source>
        <strain evidence="2">As9502</strain>
        <tissue evidence="2">Leaf</tissue>
    </source>
</reference>
<dbReference type="Proteomes" id="UP000694251">
    <property type="component" value="Chromosome 8"/>
</dbReference>
<keyword evidence="1" id="KW-0812">Transmembrane</keyword>